<dbReference type="GO" id="GO:0003964">
    <property type="term" value="F:RNA-directed DNA polymerase activity"/>
    <property type="evidence" value="ECO:0007669"/>
    <property type="project" value="UniProtKB-KW"/>
</dbReference>
<organism evidence="10 11">
    <name type="scientific">Tetracentron sinense</name>
    <name type="common">Spur-leaf</name>
    <dbReference type="NCBI Taxonomy" id="13715"/>
    <lineage>
        <taxon>Eukaryota</taxon>
        <taxon>Viridiplantae</taxon>
        <taxon>Streptophyta</taxon>
        <taxon>Embryophyta</taxon>
        <taxon>Tracheophyta</taxon>
        <taxon>Spermatophyta</taxon>
        <taxon>Magnoliopsida</taxon>
        <taxon>Trochodendrales</taxon>
        <taxon>Trochodendraceae</taxon>
        <taxon>Tetracentron</taxon>
    </lineage>
</organism>
<dbReference type="GO" id="GO:0004190">
    <property type="term" value="F:aspartic-type endopeptidase activity"/>
    <property type="evidence" value="ECO:0007669"/>
    <property type="project" value="InterPro"/>
</dbReference>
<evidence type="ECO:0000256" key="7">
    <source>
        <dbReference type="ARBA" id="ARBA00022918"/>
    </source>
</evidence>
<evidence type="ECO:0000256" key="6">
    <source>
        <dbReference type="ARBA" id="ARBA00022801"/>
    </source>
</evidence>
<evidence type="ECO:0000256" key="3">
    <source>
        <dbReference type="ARBA" id="ARBA00022695"/>
    </source>
</evidence>
<dbReference type="InterPro" id="IPR044867">
    <property type="entry name" value="DEUBAD_dom"/>
</dbReference>
<dbReference type="PROSITE" id="PS00141">
    <property type="entry name" value="ASP_PROTEASE"/>
    <property type="match status" value="1"/>
</dbReference>
<dbReference type="OrthoDB" id="1938996at2759"/>
<feature type="domain" description="DEUBAD" evidence="9">
    <location>
        <begin position="543"/>
        <end position="656"/>
    </location>
</feature>
<reference evidence="10 11" key="1">
    <citation type="submission" date="2020-04" db="EMBL/GenBank/DDBJ databases">
        <title>Plant Genome Project.</title>
        <authorList>
            <person name="Zhang R.-G."/>
        </authorList>
    </citation>
    <scope>NUCLEOTIDE SEQUENCE [LARGE SCALE GENOMIC DNA]</scope>
    <source>
        <strain evidence="10">YNK0</strain>
        <tissue evidence="10">Leaf</tissue>
    </source>
</reference>
<evidence type="ECO:0000313" key="10">
    <source>
        <dbReference type="EMBL" id="KAF8414344.1"/>
    </source>
</evidence>
<dbReference type="InterPro" id="IPR001969">
    <property type="entry name" value="Aspartic_peptidase_AS"/>
</dbReference>
<dbReference type="InterPro" id="IPR041373">
    <property type="entry name" value="RT_RNaseH"/>
</dbReference>
<evidence type="ECO:0000256" key="1">
    <source>
        <dbReference type="ARBA" id="ARBA00004123"/>
    </source>
</evidence>
<dbReference type="Gene3D" id="1.10.340.70">
    <property type="match status" value="1"/>
</dbReference>
<dbReference type="Gene3D" id="3.10.20.370">
    <property type="match status" value="1"/>
</dbReference>
<dbReference type="PANTHER" id="PTHR13052">
    <property type="entry name" value="NFRKB-RELATED"/>
    <property type="match status" value="1"/>
</dbReference>
<dbReference type="CDD" id="cd21865">
    <property type="entry name" value="DEUBAD_NFRKB"/>
    <property type="match status" value="1"/>
</dbReference>
<comment type="subcellular location">
    <subcellularLocation>
        <location evidence="1">Nucleus</location>
    </subcellularLocation>
</comment>
<dbReference type="InterPro" id="IPR041588">
    <property type="entry name" value="Integrase_H2C2"/>
</dbReference>
<keyword evidence="4" id="KW-0540">Nuclease</keyword>
<keyword evidence="5" id="KW-0255">Endonuclease</keyword>
<evidence type="ECO:0000256" key="8">
    <source>
        <dbReference type="ARBA" id="ARBA00023242"/>
    </source>
</evidence>
<name>A0A834ZUB8_TETSI</name>
<proteinExistence type="predicted"/>
<dbReference type="Pfam" id="PF17917">
    <property type="entry name" value="RT_RNaseH"/>
    <property type="match status" value="1"/>
</dbReference>
<evidence type="ECO:0000256" key="2">
    <source>
        <dbReference type="ARBA" id="ARBA00022679"/>
    </source>
</evidence>
<keyword evidence="8" id="KW-0539">Nucleus</keyword>
<dbReference type="EMBL" id="JABCRI010000001">
    <property type="protein sequence ID" value="KAF8414344.1"/>
    <property type="molecule type" value="Genomic_DNA"/>
</dbReference>
<evidence type="ECO:0000256" key="4">
    <source>
        <dbReference type="ARBA" id="ARBA00022722"/>
    </source>
</evidence>
<dbReference type="PANTHER" id="PTHR13052:SF3">
    <property type="entry name" value="NUCLEAR FACTOR RELATED TO KAPPA-B-BINDING PROTEIN"/>
    <property type="match status" value="1"/>
</dbReference>
<accession>A0A834ZUB8</accession>
<comment type="caution">
    <text evidence="10">The sequence shown here is derived from an EMBL/GenBank/DDBJ whole genome shotgun (WGS) entry which is preliminary data.</text>
</comment>
<evidence type="ECO:0000256" key="5">
    <source>
        <dbReference type="ARBA" id="ARBA00022759"/>
    </source>
</evidence>
<dbReference type="GO" id="GO:0031011">
    <property type="term" value="C:Ino80 complex"/>
    <property type="evidence" value="ECO:0007669"/>
    <property type="project" value="InterPro"/>
</dbReference>
<sequence length="1102" mass="124004">MLFLLDAEALDDSEEDNDDEVVDLGAELVEISVQGLIGHSSPQTLRVNGCIKRQPVVILIDSGSTHNFVDPKTAKQISCRMQASEPFNVMVANGEKAFADLKTAMTSTPVLALPDFTHTFIVDCDASRTGIRAVLMQDNKLIAFTSKALSRKNLTISTYEKEMLVVVHAVTKWRPYLLGQHFKICTDHRSLRYLMEQRITTSMQQKWMSKLMGYAYEINYCMGSTKVVVDALSDPQSHSDYAIEDEKLVYKGRLVVASTSPLTAEIILEFHATLVVGHSGALKTYKRASRSFYWRGMKKDVEQFVAECDVCQCHKGETMATLGTLQPLPLHGEDMDRPFHGFHRRIATIAREDCHHGSSPSGDTRTCGDLWAAANLLDWKWWCQGPFQDDAALLERTHGNYVFAATQGLSVLLCFNARCLSNVMDLLYKLSYFLMLLITKVLTALQEIPHRHLRVHPGNLIPCLTRSSTLVLSLPMGLLKIAHRKLTDSIQSRHISYLPNVDGMEREENKVSEADSGDGSEDSELADLDCELGMVEDQFCNIPYELYDLPDLKEILSLNTWNSCLTEEERLALSAYLPDMDQQSFWLTMKELLGGNDIFFGSPMGELFKRLKGGFYPPKVSCFREGLQYLQRRKYYHSLRSYHEHMAQAFSDMRSLWDQCGPSIGVEERVYIWTERKNSKGMDPLDLNAYPRDEDLLSKDVYQNEIMCPLSKKMKSLEGKGVNAHNLPPLVVNGMKLVAPKTSGRGVLKIKSSGMNSSQTCIPKVVSSDTLAQCRPSPKGVLKIVPKGPSIHQEQPRAWPIWQESSPLVEAQGFQTSRFSPLQTVTYRQDAGHYGESPSSHQMVGGRKSYGSPKLPECIMDRRKVEFLNSSTGTSRSLEGSIGKMKWAKDLSWDAITDLQEHLVGGNPIKRNSAERGPKGGHELSMSSLNVKRYAFKSQKLWQNLGRENRELSRSSLEPYLFASEYYEPELHIAPMQEKHTPMCPRISEVVSRLPDIGIREQETMVASLDQMKGHKDFHIGGSQKLYDQQTVLDGLQDGLVLPITYKRRKAQGKLNSLDIFKPLTAGADIKSRTPKESTNQLGESAKAVKIKFKNWKNNSIN</sequence>
<dbReference type="CDD" id="cd09274">
    <property type="entry name" value="RNase_HI_RT_Ty3"/>
    <property type="match status" value="1"/>
</dbReference>
<gene>
    <name evidence="10" type="ORF">HHK36_002345</name>
</gene>
<keyword evidence="2" id="KW-0808">Transferase</keyword>
<dbReference type="InterPro" id="IPR024867">
    <property type="entry name" value="NFRKB"/>
</dbReference>
<dbReference type="CDD" id="cd00303">
    <property type="entry name" value="retropepsin_like"/>
    <property type="match status" value="1"/>
</dbReference>
<keyword evidence="3" id="KW-0548">Nucleotidyltransferase</keyword>
<dbReference type="InterPro" id="IPR043502">
    <property type="entry name" value="DNA/RNA_pol_sf"/>
</dbReference>
<evidence type="ECO:0000259" key="9">
    <source>
        <dbReference type="PROSITE" id="PS51916"/>
    </source>
</evidence>
<dbReference type="PROSITE" id="PS51916">
    <property type="entry name" value="DEUBAD"/>
    <property type="match status" value="1"/>
</dbReference>
<dbReference type="GO" id="GO:0004519">
    <property type="term" value="F:endonuclease activity"/>
    <property type="evidence" value="ECO:0007669"/>
    <property type="project" value="UniProtKB-KW"/>
</dbReference>
<dbReference type="Pfam" id="PF17921">
    <property type="entry name" value="Integrase_H2C2"/>
    <property type="match status" value="1"/>
</dbReference>
<evidence type="ECO:0000313" key="11">
    <source>
        <dbReference type="Proteomes" id="UP000655225"/>
    </source>
</evidence>
<dbReference type="SUPFAM" id="SSF56672">
    <property type="entry name" value="DNA/RNA polymerases"/>
    <property type="match status" value="1"/>
</dbReference>
<dbReference type="Proteomes" id="UP000655225">
    <property type="component" value="Unassembled WGS sequence"/>
</dbReference>
<protein>
    <recommendedName>
        <fullName evidence="9">DEUBAD domain-containing protein</fullName>
    </recommendedName>
</protein>
<keyword evidence="6" id="KW-0378">Hydrolase</keyword>
<dbReference type="GO" id="GO:0006508">
    <property type="term" value="P:proteolysis"/>
    <property type="evidence" value="ECO:0007669"/>
    <property type="project" value="InterPro"/>
</dbReference>
<dbReference type="AlphaFoldDB" id="A0A834ZUB8"/>
<keyword evidence="11" id="KW-1185">Reference proteome</keyword>
<keyword evidence="7" id="KW-0695">RNA-directed DNA polymerase</keyword>